<keyword evidence="2" id="KW-1185">Reference proteome</keyword>
<evidence type="ECO:0000313" key="2">
    <source>
        <dbReference type="Proteomes" id="UP000625316"/>
    </source>
</evidence>
<reference evidence="1" key="1">
    <citation type="submission" date="2020-10" db="EMBL/GenBank/DDBJ databases">
        <authorList>
            <person name="Castelo-Branco R."/>
            <person name="Eusebio N."/>
            <person name="Adriana R."/>
            <person name="Vieira A."/>
            <person name="Brugerolle De Fraissinette N."/>
            <person name="Rezende De Castro R."/>
            <person name="Schneider M.P."/>
            <person name="Vasconcelos V."/>
            <person name="Leao P.N."/>
        </authorList>
    </citation>
    <scope>NUCLEOTIDE SEQUENCE</scope>
    <source>
        <strain evidence="1">LEGE 11480</strain>
    </source>
</reference>
<name>A0A928VTJ7_9CYAN</name>
<dbReference type="EMBL" id="JADEXQ010000083">
    <property type="protein sequence ID" value="MBE9031979.1"/>
    <property type="molecule type" value="Genomic_DNA"/>
</dbReference>
<evidence type="ECO:0000313" key="1">
    <source>
        <dbReference type="EMBL" id="MBE9031979.1"/>
    </source>
</evidence>
<sequence>MNLPKQSVPVQRNLHTTSASDMAGVEASNWVDDLVKVMGAITSPITQIAPEVIKVAPHLLKML</sequence>
<proteinExistence type="predicted"/>
<gene>
    <name evidence="1" type="ORF">IQ266_19770</name>
</gene>
<organism evidence="1 2">
    <name type="scientific">Romeriopsis navalis LEGE 11480</name>
    <dbReference type="NCBI Taxonomy" id="2777977"/>
    <lineage>
        <taxon>Bacteria</taxon>
        <taxon>Bacillati</taxon>
        <taxon>Cyanobacteriota</taxon>
        <taxon>Cyanophyceae</taxon>
        <taxon>Leptolyngbyales</taxon>
        <taxon>Leptolyngbyaceae</taxon>
        <taxon>Romeriopsis</taxon>
        <taxon>Romeriopsis navalis</taxon>
    </lineage>
</organism>
<protein>
    <submittedName>
        <fullName evidence="1">Uncharacterized protein</fullName>
    </submittedName>
</protein>
<comment type="caution">
    <text evidence="1">The sequence shown here is derived from an EMBL/GenBank/DDBJ whole genome shotgun (WGS) entry which is preliminary data.</text>
</comment>
<dbReference type="AlphaFoldDB" id="A0A928VTJ7"/>
<accession>A0A928VTJ7</accession>
<dbReference type="Proteomes" id="UP000625316">
    <property type="component" value="Unassembled WGS sequence"/>
</dbReference>
<dbReference type="RefSeq" id="WP_264326804.1">
    <property type="nucleotide sequence ID" value="NZ_JADEXQ010000083.1"/>
</dbReference>